<dbReference type="Proteomes" id="UP000053260">
    <property type="component" value="Unassembled WGS sequence"/>
</dbReference>
<proteinExistence type="predicted"/>
<dbReference type="STRING" id="909626.AQJ91_41770"/>
<dbReference type="AlphaFoldDB" id="A0A124IDJ6"/>
<keyword evidence="1" id="KW-0812">Transmembrane</keyword>
<dbReference type="RefSeq" id="WP_067033270.1">
    <property type="nucleotide sequence ID" value="NZ_KQ949118.1"/>
</dbReference>
<evidence type="ECO:0000313" key="3">
    <source>
        <dbReference type="Proteomes" id="UP000053260"/>
    </source>
</evidence>
<keyword evidence="3" id="KW-1185">Reference proteome</keyword>
<keyword evidence="1" id="KW-1133">Transmembrane helix</keyword>
<name>A0A124IDJ6_9ACTN</name>
<comment type="caution">
    <text evidence="2">The sequence shown here is derived from an EMBL/GenBank/DDBJ whole genome shotgun (WGS) entry which is preliminary data.</text>
</comment>
<reference evidence="2 3" key="1">
    <citation type="submission" date="2015-10" db="EMBL/GenBank/DDBJ databases">
        <title>Draft genome sequence of Streptomyces sp. RV15, isolated from a marine sponge.</title>
        <authorList>
            <person name="Ruckert C."/>
            <person name="Abdelmohsen U.R."/>
            <person name="Winkler A."/>
            <person name="Hentschel U."/>
            <person name="Kalinowski J."/>
            <person name="Kampfer P."/>
            <person name="Glaeser S."/>
        </authorList>
    </citation>
    <scope>NUCLEOTIDE SEQUENCE [LARGE SCALE GENOMIC DNA]</scope>
    <source>
        <strain evidence="2 3">RV15</strain>
    </source>
</reference>
<sequence>MERGPAIFAGAVFALFGGGLLVWTATSLRQRRPVAHGVSPVASATLAGLAAVIALILGTWCFSRL</sequence>
<evidence type="ECO:0000313" key="2">
    <source>
        <dbReference type="EMBL" id="KUO15335.1"/>
    </source>
</evidence>
<accession>A0A124IDJ6</accession>
<feature type="transmembrane region" description="Helical" evidence="1">
    <location>
        <begin position="6"/>
        <end position="26"/>
    </location>
</feature>
<gene>
    <name evidence="2" type="ORF">AQJ91_41770</name>
</gene>
<organism evidence="2 3">
    <name type="scientific">Streptomyces dysideae</name>
    <dbReference type="NCBI Taxonomy" id="909626"/>
    <lineage>
        <taxon>Bacteria</taxon>
        <taxon>Bacillati</taxon>
        <taxon>Actinomycetota</taxon>
        <taxon>Actinomycetes</taxon>
        <taxon>Kitasatosporales</taxon>
        <taxon>Streptomycetaceae</taxon>
        <taxon>Streptomyces</taxon>
    </lineage>
</organism>
<evidence type="ECO:0000256" key="1">
    <source>
        <dbReference type="SAM" id="Phobius"/>
    </source>
</evidence>
<keyword evidence="1" id="KW-0472">Membrane</keyword>
<dbReference type="EMBL" id="LMXB01000116">
    <property type="protein sequence ID" value="KUO15335.1"/>
    <property type="molecule type" value="Genomic_DNA"/>
</dbReference>
<feature type="transmembrane region" description="Helical" evidence="1">
    <location>
        <begin position="38"/>
        <end position="60"/>
    </location>
</feature>
<protein>
    <submittedName>
        <fullName evidence="2">Uncharacterized protein</fullName>
    </submittedName>
</protein>